<dbReference type="InterPro" id="IPR018691">
    <property type="entry name" value="DUF2188"/>
</dbReference>
<evidence type="ECO:0000313" key="3">
    <source>
        <dbReference type="Proteomes" id="UP000291286"/>
    </source>
</evidence>
<evidence type="ECO:0000256" key="1">
    <source>
        <dbReference type="SAM" id="MobiDB-lite"/>
    </source>
</evidence>
<protein>
    <submittedName>
        <fullName evidence="2">DUF2188 domain-containing protein</fullName>
    </submittedName>
</protein>
<dbReference type="RefSeq" id="WP_130518421.1">
    <property type="nucleotide sequence ID" value="NZ_SHMA01000002.1"/>
</dbReference>
<name>A0A4Q8LJZ5_9GAMM</name>
<dbReference type="EMBL" id="SHMB01000003">
    <property type="protein sequence ID" value="TAA29936.1"/>
    <property type="molecule type" value="Genomic_DNA"/>
</dbReference>
<proteinExistence type="predicted"/>
<feature type="compositionally biased region" description="Basic and acidic residues" evidence="1">
    <location>
        <begin position="55"/>
        <end position="66"/>
    </location>
</feature>
<sequence length="82" mass="9104">MSKGRDRTVYRRDDGSWANKRNDADRASSVHSTQKAAEDAARGMLNRQGGGELTTKGRDGLIRSKDTISPGRDPIPPRDREH</sequence>
<reference evidence="2 3" key="1">
    <citation type="submission" date="2019-02" db="EMBL/GenBank/DDBJ databases">
        <title>WGS of Pseudoxanthomonas species novum from clinical isolates.</title>
        <authorList>
            <person name="Bernier A.-M."/>
            <person name="Bernard K."/>
            <person name="Vachon A."/>
        </authorList>
    </citation>
    <scope>NUCLEOTIDE SEQUENCE [LARGE SCALE GENOMIC DNA]</scope>
    <source>
        <strain evidence="2 3">NML171202</strain>
    </source>
</reference>
<dbReference type="AlphaFoldDB" id="A0A4Q8LJZ5"/>
<accession>A0A4Q8LJZ5</accession>
<dbReference type="Pfam" id="PF09954">
    <property type="entry name" value="DUF2188"/>
    <property type="match status" value="1"/>
</dbReference>
<dbReference type="Proteomes" id="UP000291286">
    <property type="component" value="Unassembled WGS sequence"/>
</dbReference>
<organism evidence="2 3">
    <name type="scientific">Pseudoxanthomonas winnipegensis</name>
    <dbReference type="NCBI Taxonomy" id="2480810"/>
    <lineage>
        <taxon>Bacteria</taxon>
        <taxon>Pseudomonadati</taxon>
        <taxon>Pseudomonadota</taxon>
        <taxon>Gammaproteobacteria</taxon>
        <taxon>Lysobacterales</taxon>
        <taxon>Lysobacteraceae</taxon>
        <taxon>Pseudoxanthomonas</taxon>
    </lineage>
</organism>
<feature type="compositionally biased region" description="Basic and acidic residues" evidence="1">
    <location>
        <begin position="1"/>
        <end position="28"/>
    </location>
</feature>
<feature type="region of interest" description="Disordered" evidence="1">
    <location>
        <begin position="1"/>
        <end position="82"/>
    </location>
</feature>
<comment type="caution">
    <text evidence="2">The sequence shown here is derived from an EMBL/GenBank/DDBJ whole genome shotgun (WGS) entry which is preliminary data.</text>
</comment>
<gene>
    <name evidence="2" type="ORF">EA661_10455</name>
</gene>
<evidence type="ECO:0000313" key="2">
    <source>
        <dbReference type="EMBL" id="TAA29936.1"/>
    </source>
</evidence>